<keyword evidence="3" id="KW-0813">Transport</keyword>
<evidence type="ECO:0000256" key="3">
    <source>
        <dbReference type="ARBA" id="ARBA00022448"/>
    </source>
</evidence>
<evidence type="ECO:0000256" key="1">
    <source>
        <dbReference type="ARBA" id="ARBA00004651"/>
    </source>
</evidence>
<evidence type="ECO:0000256" key="8">
    <source>
        <dbReference type="ARBA" id="ARBA00023136"/>
    </source>
</evidence>
<keyword evidence="11" id="KW-0969">Cilium</keyword>
<feature type="transmembrane region" description="Helical" evidence="9">
    <location>
        <begin position="221"/>
        <end position="240"/>
    </location>
</feature>
<feature type="domain" description="MotA/TolQ/ExbB proton channel" evidence="10">
    <location>
        <begin position="147"/>
        <end position="255"/>
    </location>
</feature>
<comment type="caution">
    <text evidence="11">The sequence shown here is derived from an EMBL/GenBank/DDBJ whole genome shotgun (WGS) entry which is preliminary data.</text>
</comment>
<evidence type="ECO:0000256" key="4">
    <source>
        <dbReference type="ARBA" id="ARBA00022475"/>
    </source>
</evidence>
<evidence type="ECO:0000256" key="7">
    <source>
        <dbReference type="ARBA" id="ARBA00022989"/>
    </source>
</evidence>
<dbReference type="GO" id="GO:0006935">
    <property type="term" value="P:chemotaxis"/>
    <property type="evidence" value="ECO:0007669"/>
    <property type="project" value="InterPro"/>
</dbReference>
<keyword evidence="11" id="KW-0966">Cell projection</keyword>
<dbReference type="PANTHER" id="PTHR30433:SF2">
    <property type="entry name" value="MOTILITY PROTEIN A"/>
    <property type="match status" value="1"/>
</dbReference>
<gene>
    <name evidence="11" type="ORF">FG486_08125</name>
</gene>
<dbReference type="GO" id="GO:0005886">
    <property type="term" value="C:plasma membrane"/>
    <property type="evidence" value="ECO:0007669"/>
    <property type="project" value="UniProtKB-SubCell"/>
</dbReference>
<evidence type="ECO:0000259" key="10">
    <source>
        <dbReference type="Pfam" id="PF01618"/>
    </source>
</evidence>
<dbReference type="Proteomes" id="UP000589292">
    <property type="component" value="Unassembled WGS sequence"/>
</dbReference>
<dbReference type="Pfam" id="PF01618">
    <property type="entry name" value="MotA_ExbB"/>
    <property type="match status" value="1"/>
</dbReference>
<keyword evidence="11" id="KW-0282">Flagellum</keyword>
<dbReference type="AlphaFoldDB" id="A0A7V8U8Q8"/>
<dbReference type="InterPro" id="IPR002898">
    <property type="entry name" value="MotA_ExbB_proton_chnl"/>
</dbReference>
<accession>A0A7V8U8Q8</accession>
<reference evidence="11 12" key="1">
    <citation type="journal article" date="1994" name="Int. J. Syst. Bacteriol.">
        <title>Phylogenetic positions of novel aerobic, bacteriochlorophyll a-containing bacteria and description of Roseococcus thiosulfatophilus gen. nov., sp. nov., Erythromicrobium ramosum gen. nov., sp. nov., and Erythrobacter litoralis sp. nov.</title>
        <authorList>
            <person name="Yurkov V."/>
            <person name="Stackebrandt E."/>
            <person name="Holmes A."/>
            <person name="Fuerst J.A."/>
            <person name="Hugenholtz P."/>
            <person name="Golecki J."/>
            <person name="Gad'on N."/>
            <person name="Gorlenko V.M."/>
            <person name="Kompantseva E.I."/>
            <person name="Drews G."/>
        </authorList>
    </citation>
    <scope>NUCLEOTIDE SEQUENCE [LARGE SCALE GENOMIC DNA]</scope>
    <source>
        <strain evidence="11 12">KR-99</strain>
    </source>
</reference>
<keyword evidence="6" id="KW-0283">Flagellar rotation</keyword>
<keyword evidence="8 9" id="KW-0472">Membrane</keyword>
<name>A0A7V8U8Q8_9SPHN</name>
<comment type="similarity">
    <text evidence="2">Belongs to the MotA family.</text>
</comment>
<evidence type="ECO:0000256" key="2">
    <source>
        <dbReference type="ARBA" id="ARBA00008038"/>
    </source>
</evidence>
<proteinExistence type="inferred from homology"/>
<evidence type="ECO:0000313" key="11">
    <source>
        <dbReference type="EMBL" id="MBA1374303.1"/>
    </source>
</evidence>
<evidence type="ECO:0000313" key="12">
    <source>
        <dbReference type="Proteomes" id="UP000589292"/>
    </source>
</evidence>
<keyword evidence="7 9" id="KW-1133">Transmembrane helix</keyword>
<feature type="transmembrane region" description="Helical" evidence="9">
    <location>
        <begin position="185"/>
        <end position="209"/>
    </location>
</feature>
<dbReference type="GO" id="GO:0071978">
    <property type="term" value="P:bacterial-type flagellum-dependent swarming motility"/>
    <property type="evidence" value="ECO:0007669"/>
    <property type="project" value="InterPro"/>
</dbReference>
<dbReference type="InterPro" id="IPR047055">
    <property type="entry name" value="MotA-like"/>
</dbReference>
<dbReference type="PANTHER" id="PTHR30433">
    <property type="entry name" value="CHEMOTAXIS PROTEIN MOTA"/>
    <property type="match status" value="1"/>
</dbReference>
<protein>
    <submittedName>
        <fullName evidence="11">Flagellar motor protein</fullName>
    </submittedName>
</protein>
<dbReference type="InterPro" id="IPR000540">
    <property type="entry name" value="Flag_MotA_CS"/>
</dbReference>
<sequence>MDRVRRPREKQSLCQLMEMPEIRGSGRDGPGHASTIRGGGGNYLPVRRQFSAAVPGAIGGLNGYAMSIAAFIDPAALLGVVGTSFAVAWAQNGTSAALSGFSALRRELWLKVQEQADDGYRAVLRIEHMVESRGISCADRVKSGGAFVSAAADAMANHRSLDGFQAAIVRLAAQRRARLTAMVRFWENVADCAPAMGMLGTVIGLILLFGNVSDAASIGRAMAVALLTTLYGLVLANVIAGPIAQRLARIAGEQIHWEEDAARRLVDIGRREYADIAAAQKRKEEAEAQPPRPVEHI</sequence>
<dbReference type="EMBL" id="VDES01000002">
    <property type="protein sequence ID" value="MBA1374303.1"/>
    <property type="molecule type" value="Genomic_DNA"/>
</dbReference>
<keyword evidence="12" id="KW-1185">Reference proteome</keyword>
<evidence type="ECO:0000256" key="6">
    <source>
        <dbReference type="ARBA" id="ARBA00022779"/>
    </source>
</evidence>
<evidence type="ECO:0000256" key="5">
    <source>
        <dbReference type="ARBA" id="ARBA00022692"/>
    </source>
</evidence>
<organism evidence="11 12">
    <name type="scientific">Sphingomonas ursincola</name>
    <dbReference type="NCBI Taxonomy" id="56361"/>
    <lineage>
        <taxon>Bacteria</taxon>
        <taxon>Pseudomonadati</taxon>
        <taxon>Pseudomonadota</taxon>
        <taxon>Alphaproteobacteria</taxon>
        <taxon>Sphingomonadales</taxon>
        <taxon>Sphingomonadaceae</taxon>
        <taxon>Sphingomonas</taxon>
    </lineage>
</organism>
<evidence type="ECO:0000256" key="9">
    <source>
        <dbReference type="SAM" id="Phobius"/>
    </source>
</evidence>
<dbReference type="PROSITE" id="PS01307">
    <property type="entry name" value="MOTA"/>
    <property type="match status" value="1"/>
</dbReference>
<keyword evidence="4" id="KW-1003">Cell membrane</keyword>
<comment type="subcellular location">
    <subcellularLocation>
        <location evidence="1">Cell membrane</location>
        <topology evidence="1">Multi-pass membrane protein</topology>
    </subcellularLocation>
</comment>
<keyword evidence="5 9" id="KW-0812">Transmembrane</keyword>